<organism evidence="4 5">
    <name type="scientific">Seiridium unicorne</name>
    <dbReference type="NCBI Taxonomy" id="138068"/>
    <lineage>
        <taxon>Eukaryota</taxon>
        <taxon>Fungi</taxon>
        <taxon>Dikarya</taxon>
        <taxon>Ascomycota</taxon>
        <taxon>Pezizomycotina</taxon>
        <taxon>Sordariomycetes</taxon>
        <taxon>Xylariomycetidae</taxon>
        <taxon>Amphisphaeriales</taxon>
        <taxon>Sporocadaceae</taxon>
        <taxon>Seiridium</taxon>
    </lineage>
</organism>
<evidence type="ECO:0000313" key="5">
    <source>
        <dbReference type="Proteomes" id="UP001408356"/>
    </source>
</evidence>
<evidence type="ECO:0000313" key="4">
    <source>
        <dbReference type="EMBL" id="KAK9418700.1"/>
    </source>
</evidence>
<dbReference type="PANTHER" id="PTHR10039:SF5">
    <property type="entry name" value="NACHT DOMAIN-CONTAINING PROTEIN"/>
    <property type="match status" value="1"/>
</dbReference>
<dbReference type="Gene3D" id="3.40.50.300">
    <property type="entry name" value="P-loop containing nucleotide triphosphate hydrolases"/>
    <property type="match status" value="1"/>
</dbReference>
<dbReference type="SUPFAM" id="SSF52540">
    <property type="entry name" value="P-loop containing nucleoside triphosphate hydrolases"/>
    <property type="match status" value="1"/>
</dbReference>
<comment type="caution">
    <text evidence="4">The sequence shown here is derived from an EMBL/GenBank/DDBJ whole genome shotgun (WGS) entry which is preliminary data.</text>
</comment>
<dbReference type="InterPro" id="IPR056884">
    <property type="entry name" value="NPHP3-like_N"/>
</dbReference>
<evidence type="ECO:0000256" key="1">
    <source>
        <dbReference type="ARBA" id="ARBA00022737"/>
    </source>
</evidence>
<dbReference type="Pfam" id="PF24883">
    <property type="entry name" value="NPHP3_N"/>
    <property type="match status" value="1"/>
</dbReference>
<keyword evidence="1" id="KW-0677">Repeat</keyword>
<sequence>MTSTTKGLVYRVRQLPESVENHAQAATLLSWALELEPSDIHVCSLATVSISAWSGRTKTATVMFDTLPRVIRDGPNEDQWLEGHRNLQDNLVLDSHFRGMTPLYDIGPTHEHKYNCIAISGLASHPFGSWQPKGREKKFMWLRDALPRYEPTIRTWIYGYDTSLTDITSFQSVSDLASALVDHLTADEFTSSTAPSMVFLAHSLGGIVLKEAIGRLANSGETFNHVLSLIKGAIMFGVPNLGMEQSHLRALVGHQPNRALVDQLVNGGEYLSALNQSFLGHRSNREFKVFWAYETRTSSIPERGENSEIRISNARSILVSKASATSNFVDIDPASTIAINKDHSGIVKYQEGDEDCERVLSKIRVILNSTSIMPNVTQPKFMEATLPEAELGPSSSRMIAQVEQNDEEVNTVMIVPGDMIISSLHMPELDQRIEGIEDRAHHTFEWVFENIELEFTKWLRSGENFYWIRGKPGSGKSTLMKFIFNDERTLQQLNTYKQSYKTIFASFFFHHRGSLLQKSLEGLLRSILAQILTQQPELTEVLDPWVKDLMGLKSPMKKSELKTKFMAHKWSESSLWTALQLLLHQQRYKLTMCLFLDALDEYNKTPEDIKDFLYDVLEESRSGFSDVKICFSSRPWKSFTQSFETCPGFAVHDYTIQDIRSYCYQKIESHGESATRIAELVPDITETAHGVFLWARLALRDLVEATKHTRDLEGLRKILQGLPKELHDYYEEILRRCDNSQKEKAYTLLEIVTRSDEPLSLQQALLAEACSDSTTFDMCKQVIESEHRKTFDTNYARTIIHNACGGLLEVREFEDTSFVQLMHQTVREFVLGAKFKPMMLEGAKFRHENGHSFLCKILLAQAALRYRILLSDWAVKHHLKEAEMTTGTSQFRFITSFAPDALSAILVVSSISEVRNEHYGHFHLGLWANLQLYIKELTSTYFRSSEAKASVLHQFATTIVFSVFRHKYFSLHTIPKEYMFSFLHTLGFEFTGVAQSFIRSLILEQHRFQNTASFLVKTPGRTSSKFRLLFISEEPMKLFQSLLAQELDPVAATRSLVDLGNNALYICNPVFTLWLLEHQASPTSVDQWGRALIDYAILFFALEHHDLSQFRYWPELAASMFIFLEAGGQPKASEKRHLVKATRKLRSLNFSGLINPEFSVDESLKLLDDILDGDDEDRSFHSITRTFLSSLREHQAASSNKRTARLRRLVPKQREAPEDSEVKATSFRSRWRTRSSHTLKSPSER</sequence>
<feature type="compositionally biased region" description="Basic residues" evidence="2">
    <location>
        <begin position="1202"/>
        <end position="1211"/>
    </location>
</feature>
<dbReference type="SUPFAM" id="SSF53474">
    <property type="entry name" value="alpha/beta-Hydrolases"/>
    <property type="match status" value="1"/>
</dbReference>
<keyword evidence="5" id="KW-1185">Reference proteome</keyword>
<accession>A0ABR2UVJ3</accession>
<dbReference type="InterPro" id="IPR027417">
    <property type="entry name" value="P-loop_NTPase"/>
</dbReference>
<protein>
    <submittedName>
        <fullName evidence="4">NACHT domain-containing protein</fullName>
    </submittedName>
</protein>
<gene>
    <name evidence="4" type="ORF">SUNI508_07720</name>
</gene>
<dbReference type="InterPro" id="IPR029058">
    <property type="entry name" value="AB_hydrolase_fold"/>
</dbReference>
<dbReference type="Proteomes" id="UP001408356">
    <property type="component" value="Unassembled WGS sequence"/>
</dbReference>
<feature type="compositionally biased region" description="Basic and acidic residues" evidence="2">
    <location>
        <begin position="1212"/>
        <end position="1222"/>
    </location>
</feature>
<dbReference type="EMBL" id="JARVKF010000353">
    <property type="protein sequence ID" value="KAK9418700.1"/>
    <property type="molecule type" value="Genomic_DNA"/>
</dbReference>
<feature type="region of interest" description="Disordered" evidence="2">
    <location>
        <begin position="1196"/>
        <end position="1245"/>
    </location>
</feature>
<feature type="domain" description="Nephrocystin 3-like N-terminal" evidence="3">
    <location>
        <begin position="443"/>
        <end position="634"/>
    </location>
</feature>
<name>A0ABR2UVJ3_9PEZI</name>
<reference evidence="4 5" key="1">
    <citation type="journal article" date="2024" name="J. Plant Pathol.">
        <title>Sequence and assembly of the genome of Seiridium unicorne, isolate CBS 538.82, causal agent of cypress canker disease.</title>
        <authorList>
            <person name="Scali E."/>
            <person name="Rocca G.D."/>
            <person name="Danti R."/>
            <person name="Garbelotto M."/>
            <person name="Barberini S."/>
            <person name="Baroncelli R."/>
            <person name="Emiliani G."/>
        </authorList>
    </citation>
    <scope>NUCLEOTIDE SEQUENCE [LARGE SCALE GENOMIC DNA]</scope>
    <source>
        <strain evidence="4 5">BM-138-508</strain>
    </source>
</reference>
<dbReference type="PANTHER" id="PTHR10039">
    <property type="entry name" value="AMELOGENIN"/>
    <property type="match status" value="1"/>
</dbReference>
<proteinExistence type="predicted"/>
<evidence type="ECO:0000256" key="2">
    <source>
        <dbReference type="SAM" id="MobiDB-lite"/>
    </source>
</evidence>
<evidence type="ECO:0000259" key="3">
    <source>
        <dbReference type="Pfam" id="PF24883"/>
    </source>
</evidence>
<dbReference type="Gene3D" id="3.40.50.1820">
    <property type="entry name" value="alpha/beta hydrolase"/>
    <property type="match status" value="1"/>
</dbReference>